<accession>A0A557SJK8</accession>
<sequence>MDIDALMRPLTGATAPCGQDMMFSAEFDTIQEARRHDDPSLAQGEWITDVKEADWPRVVQICETLLARQTKDIRVAVWLTEAMCHTRGLDGLADGYILLSRMCGQWWEALHPLPEDDDMGQRIGSLDWLVNRSARLIRELPLTQSSKGHYSLQDLESARATASTMERNPGLADELARKAHLTMAQFEAARKDSAPQHFVSTLASVERARTAIASFKAVIDAALSDEAPAFGAVFDAFDDLDALCRRYAADAGVWSGNTPKADSPSAQEKKMPTQDTVPVAAARERGPVQTRDEAIRQLNDIAAFFKRTEPHSPVAYLAEKAARWGNMSLHEWLRAVVKDDAALSQMEDLLGVVPTPHETNDANY</sequence>
<organism evidence="3 4">
    <name type="scientific">Denitromonas halophila</name>
    <dbReference type="NCBI Taxonomy" id="1629404"/>
    <lineage>
        <taxon>Bacteria</taxon>
        <taxon>Pseudomonadati</taxon>
        <taxon>Pseudomonadota</taxon>
        <taxon>Betaproteobacteria</taxon>
        <taxon>Rhodocyclales</taxon>
        <taxon>Zoogloeaceae</taxon>
        <taxon>Denitromonas</taxon>
    </lineage>
</organism>
<feature type="region of interest" description="Disordered" evidence="1">
    <location>
        <begin position="255"/>
        <end position="276"/>
    </location>
</feature>
<feature type="domain" description="ImpA N-terminal" evidence="2">
    <location>
        <begin position="14"/>
        <end position="130"/>
    </location>
</feature>
<feature type="compositionally biased region" description="Polar residues" evidence="1">
    <location>
        <begin position="255"/>
        <end position="266"/>
    </location>
</feature>
<reference evidence="3 4" key="1">
    <citation type="submission" date="2019-07" db="EMBL/GenBank/DDBJ databases">
        <title>The pathways for chlorine oxyanion respiration interact through the shared metabolite chlorate.</title>
        <authorList>
            <person name="Barnum T.P."/>
            <person name="Cheng Y."/>
            <person name="Hill K.A."/>
            <person name="Lucas L.N."/>
            <person name="Carlson H.K."/>
            <person name="Coates J.D."/>
        </authorList>
    </citation>
    <scope>NUCLEOTIDE SEQUENCE [LARGE SCALE GENOMIC DNA]</scope>
    <source>
        <strain evidence="3 4">SFB-1</strain>
    </source>
</reference>
<evidence type="ECO:0000313" key="4">
    <source>
        <dbReference type="Proteomes" id="UP000318349"/>
    </source>
</evidence>
<evidence type="ECO:0000256" key="1">
    <source>
        <dbReference type="SAM" id="MobiDB-lite"/>
    </source>
</evidence>
<dbReference type="AlphaFoldDB" id="A0A557SJK8"/>
<dbReference type="InterPro" id="IPR017740">
    <property type="entry name" value="TssA-like"/>
</dbReference>
<dbReference type="PANTHER" id="PTHR37951:SF1">
    <property type="entry name" value="TYPE VI SECRETION SYSTEM COMPONENT TSSA1"/>
    <property type="match status" value="1"/>
</dbReference>
<comment type="caution">
    <text evidence="3">The sequence shown here is derived from an EMBL/GenBank/DDBJ whole genome shotgun (WGS) entry which is preliminary data.</text>
</comment>
<dbReference type="PANTHER" id="PTHR37951">
    <property type="entry name" value="CYTOPLASMIC PROTEIN-RELATED"/>
    <property type="match status" value="1"/>
</dbReference>
<dbReference type="InterPro" id="IPR010657">
    <property type="entry name" value="ImpA_N"/>
</dbReference>
<dbReference type="EMBL" id="VMNI01000007">
    <property type="protein sequence ID" value="TVO77553.1"/>
    <property type="molecule type" value="Genomic_DNA"/>
</dbReference>
<name>A0A557SJK8_9RHOO</name>
<dbReference type="NCBIfam" id="TIGR03363">
    <property type="entry name" value="VI_chp_8"/>
    <property type="match status" value="1"/>
</dbReference>
<dbReference type="Proteomes" id="UP000318349">
    <property type="component" value="Unassembled WGS sequence"/>
</dbReference>
<protein>
    <submittedName>
        <fullName evidence="3">Type VI secretion system protein TssA</fullName>
    </submittedName>
</protein>
<proteinExistence type="predicted"/>
<gene>
    <name evidence="3" type="primary">tssA</name>
    <name evidence="3" type="ORF">FHP89_09660</name>
</gene>
<evidence type="ECO:0000313" key="3">
    <source>
        <dbReference type="EMBL" id="TVO77553.1"/>
    </source>
</evidence>
<dbReference type="Pfam" id="PF06812">
    <property type="entry name" value="ImpA_N"/>
    <property type="match status" value="1"/>
</dbReference>
<evidence type="ECO:0000259" key="2">
    <source>
        <dbReference type="Pfam" id="PF06812"/>
    </source>
</evidence>